<dbReference type="PANTHER" id="PTHR16487:SF0">
    <property type="entry name" value="PROTEIN PHOSPHATASE 4 REGULATORY SUBUNIT 2-RELATED"/>
    <property type="match status" value="1"/>
</dbReference>
<feature type="compositionally biased region" description="Low complexity" evidence="2">
    <location>
        <begin position="54"/>
        <end position="72"/>
    </location>
</feature>
<evidence type="ECO:0000313" key="3">
    <source>
        <dbReference type="EMBL" id="KAJ5190542.1"/>
    </source>
</evidence>
<feature type="compositionally biased region" description="Polar residues" evidence="2">
    <location>
        <begin position="250"/>
        <end position="260"/>
    </location>
</feature>
<feature type="region of interest" description="Disordered" evidence="2">
    <location>
        <begin position="250"/>
        <end position="306"/>
    </location>
</feature>
<dbReference type="EMBL" id="JAPQKR010000016">
    <property type="protein sequence ID" value="KAJ5190542.1"/>
    <property type="molecule type" value="Genomic_DNA"/>
</dbReference>
<dbReference type="GO" id="GO:0030289">
    <property type="term" value="C:protein phosphatase 4 complex"/>
    <property type="evidence" value="ECO:0007669"/>
    <property type="project" value="InterPro"/>
</dbReference>
<feature type="compositionally biased region" description="Low complexity" evidence="2">
    <location>
        <begin position="79"/>
        <end position="118"/>
    </location>
</feature>
<feature type="compositionally biased region" description="Low complexity" evidence="2">
    <location>
        <begin position="264"/>
        <end position="276"/>
    </location>
</feature>
<proteinExistence type="inferred from homology"/>
<dbReference type="GeneID" id="83183884"/>
<dbReference type="Proteomes" id="UP001150904">
    <property type="component" value="Unassembled WGS sequence"/>
</dbReference>
<keyword evidence="4" id="KW-1185">Reference proteome</keyword>
<evidence type="ECO:0000256" key="2">
    <source>
        <dbReference type="SAM" id="MobiDB-lite"/>
    </source>
</evidence>
<organism evidence="3 4">
    <name type="scientific">Penicillium cinerascens</name>
    <dbReference type="NCBI Taxonomy" id="70096"/>
    <lineage>
        <taxon>Eukaryota</taxon>
        <taxon>Fungi</taxon>
        <taxon>Dikarya</taxon>
        <taxon>Ascomycota</taxon>
        <taxon>Pezizomycotina</taxon>
        <taxon>Eurotiomycetes</taxon>
        <taxon>Eurotiomycetidae</taxon>
        <taxon>Eurotiales</taxon>
        <taxon>Aspergillaceae</taxon>
        <taxon>Penicillium</taxon>
    </lineage>
</organism>
<dbReference type="RefSeq" id="XP_058303482.1">
    <property type="nucleotide sequence ID" value="XM_058456583.1"/>
</dbReference>
<gene>
    <name evidence="3" type="ORF">N7498_009527</name>
</gene>
<dbReference type="AlphaFoldDB" id="A0A9W9J6J8"/>
<evidence type="ECO:0008006" key="5">
    <source>
        <dbReference type="Google" id="ProtNLM"/>
    </source>
</evidence>
<reference evidence="3" key="1">
    <citation type="submission" date="2022-12" db="EMBL/GenBank/DDBJ databases">
        <authorList>
            <person name="Petersen C."/>
        </authorList>
    </citation>
    <scope>NUCLEOTIDE SEQUENCE</scope>
    <source>
        <strain evidence="3">IBT 15544</strain>
    </source>
</reference>
<dbReference type="OrthoDB" id="341898at2759"/>
<dbReference type="GO" id="GO:0005737">
    <property type="term" value="C:cytoplasm"/>
    <property type="evidence" value="ECO:0007669"/>
    <property type="project" value="TreeGrafter"/>
</dbReference>
<sequence>MSLDEEALEAVANGGSMDLEKWAGMVAPLMERLEHIVYNVFPMPKVPPGSYSHQQFQQPSQTSETTTVPPESSNKENKSPGGPRTPPARAASPPSSERVPDSQPQSTQQSNNSLPPPLTLLLSSIESAVQSFFIEKPPHTVQRFAELILRPTAHYRTLPAYLRAVDRVVSVTSAADVFPFSIPANATHSTQQNGLLHPTNSAGTYLATDYVTGLGSDESLGGALLTPIPWLTNASFEGEDVTALVEEQPVPTQVQETGNIDKNAATTTTTTTTAFTDVEEAAHRAGQRASASPPAESPDEVPHARGPALLGVEDMGLQDGKGVEMDLGDLAAHDAATGDGVSDALAAEASTEASREADAPDGDGDIVLGDTKPKNEEAQMEDATVTPQTGEGDSEAAADSTQAPESGEKH</sequence>
<accession>A0A9W9J6J8</accession>
<evidence type="ECO:0000256" key="1">
    <source>
        <dbReference type="ARBA" id="ARBA00009207"/>
    </source>
</evidence>
<name>A0A9W9J6J8_9EURO</name>
<dbReference type="PANTHER" id="PTHR16487">
    <property type="entry name" value="PPP4R2-RELATED PROTEIN"/>
    <property type="match status" value="1"/>
</dbReference>
<comment type="caution">
    <text evidence="3">The sequence shown here is derived from an EMBL/GenBank/DDBJ whole genome shotgun (WGS) entry which is preliminary data.</text>
</comment>
<dbReference type="GO" id="GO:0005634">
    <property type="term" value="C:nucleus"/>
    <property type="evidence" value="ECO:0007669"/>
    <property type="project" value="TreeGrafter"/>
</dbReference>
<reference evidence="3" key="2">
    <citation type="journal article" date="2023" name="IMA Fungus">
        <title>Comparative genomic study of the Penicillium genus elucidates a diverse pangenome and 15 lateral gene transfer events.</title>
        <authorList>
            <person name="Petersen C."/>
            <person name="Sorensen T."/>
            <person name="Nielsen M.R."/>
            <person name="Sondergaard T.E."/>
            <person name="Sorensen J.L."/>
            <person name="Fitzpatrick D.A."/>
            <person name="Frisvad J.C."/>
            <person name="Nielsen K.L."/>
        </authorList>
    </citation>
    <scope>NUCLEOTIDE SEQUENCE</scope>
    <source>
        <strain evidence="3">IBT 15544</strain>
    </source>
</reference>
<dbReference type="InterPro" id="IPR015267">
    <property type="entry name" value="PPP4R2"/>
</dbReference>
<evidence type="ECO:0000313" key="4">
    <source>
        <dbReference type="Proteomes" id="UP001150904"/>
    </source>
</evidence>
<feature type="region of interest" description="Disordered" evidence="2">
    <location>
        <begin position="341"/>
        <end position="410"/>
    </location>
</feature>
<feature type="compositionally biased region" description="Low complexity" evidence="2">
    <location>
        <begin position="342"/>
        <end position="352"/>
    </location>
</feature>
<dbReference type="GO" id="GO:0019888">
    <property type="term" value="F:protein phosphatase regulator activity"/>
    <property type="evidence" value="ECO:0007669"/>
    <property type="project" value="InterPro"/>
</dbReference>
<feature type="region of interest" description="Disordered" evidence="2">
    <location>
        <begin position="49"/>
        <end position="118"/>
    </location>
</feature>
<dbReference type="Pfam" id="PF09184">
    <property type="entry name" value="PPP4R2"/>
    <property type="match status" value="1"/>
</dbReference>
<protein>
    <recommendedName>
        <fullName evidence="5">Protein phosphatase 4 core regulatory subunit R2</fullName>
    </recommendedName>
</protein>
<comment type="similarity">
    <text evidence="1">Belongs to the PPP4R2 family.</text>
</comment>